<organism evidence="3 4">
    <name type="scientific">Rehmannia glutinosa</name>
    <name type="common">Chinese foxglove</name>
    <dbReference type="NCBI Taxonomy" id="99300"/>
    <lineage>
        <taxon>Eukaryota</taxon>
        <taxon>Viridiplantae</taxon>
        <taxon>Streptophyta</taxon>
        <taxon>Embryophyta</taxon>
        <taxon>Tracheophyta</taxon>
        <taxon>Spermatophyta</taxon>
        <taxon>Magnoliopsida</taxon>
        <taxon>eudicotyledons</taxon>
        <taxon>Gunneridae</taxon>
        <taxon>Pentapetalae</taxon>
        <taxon>asterids</taxon>
        <taxon>lamiids</taxon>
        <taxon>Lamiales</taxon>
        <taxon>Orobanchaceae</taxon>
        <taxon>Rehmannieae</taxon>
        <taxon>Rehmannia</taxon>
    </lineage>
</organism>
<gene>
    <name evidence="3" type="ORF">DH2020_036752</name>
</gene>
<feature type="compositionally biased region" description="Basic and acidic residues" evidence="1">
    <location>
        <begin position="214"/>
        <end position="231"/>
    </location>
</feature>
<reference evidence="3 4" key="1">
    <citation type="journal article" date="2021" name="Comput. Struct. Biotechnol. J.">
        <title>De novo genome assembly of the potent medicinal plant Rehmannia glutinosa using nanopore technology.</title>
        <authorList>
            <person name="Ma L."/>
            <person name="Dong C."/>
            <person name="Song C."/>
            <person name="Wang X."/>
            <person name="Zheng X."/>
            <person name="Niu Y."/>
            <person name="Chen S."/>
            <person name="Feng W."/>
        </authorList>
    </citation>
    <scope>NUCLEOTIDE SEQUENCE [LARGE SCALE GENOMIC DNA]</scope>
    <source>
        <strain evidence="3">DH-2019</strain>
    </source>
</reference>
<sequence>MTGLEGVTAPGGKTLASREDLARGMTSTGKTLPRGKTGPRYDLLLGKTPPGSLQGESHPEASLTPAQSYPGQVLPAGAVFPESSHTSGQCLTQAGQSLSGHTPRRVLPQAESHPEARSYPEGRSYPEASLTLGGSVTLEAEEEEEEDNIIKPNRDSYYLYCSSERKERTREDILWNESEEMENDDLELGFLENFDNVGSDGEGEELGLQVGERGNGRENNERFDFNGENRRQNRNWYDSDDENDMDLVGWVSDVEAMCATTGASGSQGVKVDVNLNLGWGGEPSSSSASSTRIATGSETCNRDTQNKRPKVHSLSLDWGTNSGNDIHAPVHDEVGDKDVPNSGVAGHDVRNNSDALKTGDLLEVRMDLTDDLLHMVFSFLDHIDLCCAARVCRQWRDASSHENFWRYLNFENRAISAQQFEDMCRRYPNATAVNVYGTPAIHTLGMKALSSLRNLEVLTLGKGQLAESFFHVLTDCRMLRSLTINDATLGNGIQEIAIYHDRLHDLQIVKCRVLRVSIRCPQLETLSLKRSSMPHAVLNCPLLRELDIASCHKLSDAAIRSAATSCPVLESLDMSNCSCVSDETLREIAVSCGNLHVLDASYCPNISLDVRSPFSSLYDGILSLYVYYLTCGSPWKSVILPMLTVLKLHSCEGITSASMVAISRSYMLEVLELDNCSLLTSVSLDLQRLQNIRLVHCRKFVDLNLRSSVLSSITVSNCPSLQRISITSNALKKLVLQKQESLTMLELQCHCLQEVDLTECESLTNSICEVFSNSGGCPELRSLVLDSCESLTAVSFCSTSLVSLSLGGCRAMTSLDLSCPYLEHISLDGCDHLERAQFSPVGLRSLNLGICPKLNVLHLEAPQMVSLELKGCGVLSEAFIDCPLLTSLDASFCCQLKDDCLSATTLSCPLIESLVLMSCPSVGPDGLSSLHSLQSLTYLDLSYTFLVNLQPVFDSCVYLKVLKLQACKYLSDASLEPLYKNNALPALCELDLSYGTLCQSAIEELLACCTRLTHVSLNGCVNMHDLDWGLQIERLSAMSTFYESQDQANRLLQNLNCVGCPNIKRVVIPPTARCFHLSSLNLSLSSNLREVDISCCNLFILNLSNCYFLEILKLDCPRLTSLFLQSCNINEEVVEAAIRECSMLETLDVRFCPKISPLSMGTLRTACPSLKRIFNSLIAT</sequence>
<dbReference type="Proteomes" id="UP001318860">
    <property type="component" value="Unassembled WGS sequence"/>
</dbReference>
<protein>
    <recommendedName>
        <fullName evidence="2">F-box domain-containing protein</fullName>
    </recommendedName>
</protein>
<dbReference type="SMART" id="SM00367">
    <property type="entry name" value="LRR_CC"/>
    <property type="match status" value="10"/>
</dbReference>
<dbReference type="InterPro" id="IPR055312">
    <property type="entry name" value="FBL15-like"/>
</dbReference>
<dbReference type="Pfam" id="PF12937">
    <property type="entry name" value="F-box-like"/>
    <property type="match status" value="1"/>
</dbReference>
<dbReference type="CDD" id="cd22109">
    <property type="entry name" value="F-box_FBXO41"/>
    <property type="match status" value="1"/>
</dbReference>
<name>A0ABR0V2U0_REHGL</name>
<dbReference type="SUPFAM" id="SSF52047">
    <property type="entry name" value="RNI-like"/>
    <property type="match status" value="3"/>
</dbReference>
<dbReference type="SMART" id="SM00256">
    <property type="entry name" value="FBOX"/>
    <property type="match status" value="1"/>
</dbReference>
<accession>A0ABR0V2U0</accession>
<dbReference type="InterPro" id="IPR001810">
    <property type="entry name" value="F-box_dom"/>
</dbReference>
<keyword evidence="4" id="KW-1185">Reference proteome</keyword>
<dbReference type="PROSITE" id="PS50181">
    <property type="entry name" value="FBOX"/>
    <property type="match status" value="1"/>
</dbReference>
<feature type="domain" description="F-box" evidence="2">
    <location>
        <begin position="362"/>
        <end position="408"/>
    </location>
</feature>
<comment type="caution">
    <text evidence="3">The sequence shown here is derived from an EMBL/GenBank/DDBJ whole genome shotgun (WGS) entry which is preliminary data.</text>
</comment>
<dbReference type="PANTHER" id="PTHR34709:SF57">
    <property type="entry name" value="F-BOX DOMAIN-CONTAINING PROTEIN"/>
    <property type="match status" value="1"/>
</dbReference>
<feature type="compositionally biased region" description="Polar residues" evidence="1">
    <location>
        <begin position="83"/>
        <end position="100"/>
    </location>
</feature>
<dbReference type="InterPro" id="IPR032675">
    <property type="entry name" value="LRR_dom_sf"/>
</dbReference>
<feature type="region of interest" description="Disordered" evidence="1">
    <location>
        <begin position="208"/>
        <end position="239"/>
    </location>
</feature>
<proteinExistence type="predicted"/>
<dbReference type="EMBL" id="JABTTQ020001634">
    <property type="protein sequence ID" value="KAK6129519.1"/>
    <property type="molecule type" value="Genomic_DNA"/>
</dbReference>
<evidence type="ECO:0000256" key="1">
    <source>
        <dbReference type="SAM" id="MobiDB-lite"/>
    </source>
</evidence>
<dbReference type="InterPro" id="IPR006553">
    <property type="entry name" value="Leu-rich_rpt_Cys-con_subtyp"/>
</dbReference>
<evidence type="ECO:0000259" key="2">
    <source>
        <dbReference type="PROSITE" id="PS50181"/>
    </source>
</evidence>
<feature type="region of interest" description="Disordered" evidence="1">
    <location>
        <begin position="280"/>
        <end position="308"/>
    </location>
</feature>
<dbReference type="PANTHER" id="PTHR34709">
    <property type="entry name" value="OS10G0396666 PROTEIN"/>
    <property type="match status" value="1"/>
</dbReference>
<feature type="region of interest" description="Disordered" evidence="1">
    <location>
        <begin position="1"/>
        <end position="128"/>
    </location>
</feature>
<evidence type="ECO:0000313" key="4">
    <source>
        <dbReference type="Proteomes" id="UP001318860"/>
    </source>
</evidence>
<dbReference type="Gene3D" id="3.80.10.10">
    <property type="entry name" value="Ribonuclease Inhibitor"/>
    <property type="match status" value="5"/>
</dbReference>
<evidence type="ECO:0000313" key="3">
    <source>
        <dbReference type="EMBL" id="KAK6129519.1"/>
    </source>
</evidence>